<proteinExistence type="predicted"/>
<accession>A0A564Z7S8</accession>
<organism evidence="2 3">
    <name type="scientific">Hymenolepis diminuta</name>
    <name type="common">Rat tapeworm</name>
    <dbReference type="NCBI Taxonomy" id="6216"/>
    <lineage>
        <taxon>Eukaryota</taxon>
        <taxon>Metazoa</taxon>
        <taxon>Spiralia</taxon>
        <taxon>Lophotrochozoa</taxon>
        <taxon>Platyhelminthes</taxon>
        <taxon>Cestoda</taxon>
        <taxon>Eucestoda</taxon>
        <taxon>Cyclophyllidea</taxon>
        <taxon>Hymenolepididae</taxon>
        <taxon>Hymenolepis</taxon>
    </lineage>
</organism>
<feature type="transmembrane region" description="Helical" evidence="1">
    <location>
        <begin position="25"/>
        <end position="46"/>
    </location>
</feature>
<keyword evidence="3" id="KW-1185">Reference proteome</keyword>
<keyword evidence="1" id="KW-0812">Transmembrane</keyword>
<dbReference type="EMBL" id="CABIJS010000693">
    <property type="protein sequence ID" value="VUZ55496.1"/>
    <property type="molecule type" value="Genomic_DNA"/>
</dbReference>
<dbReference type="Proteomes" id="UP000321570">
    <property type="component" value="Unassembled WGS sequence"/>
</dbReference>
<reference evidence="2 3" key="1">
    <citation type="submission" date="2019-07" db="EMBL/GenBank/DDBJ databases">
        <authorList>
            <person name="Jastrzebski P J."/>
            <person name="Paukszto L."/>
            <person name="Jastrzebski P J."/>
        </authorList>
    </citation>
    <scope>NUCLEOTIDE SEQUENCE [LARGE SCALE GENOMIC DNA]</scope>
    <source>
        <strain evidence="2 3">WMS-il1</strain>
    </source>
</reference>
<protein>
    <submittedName>
        <fullName evidence="2">Uncharacterized protein</fullName>
    </submittedName>
</protein>
<name>A0A564Z7S8_HYMDI</name>
<evidence type="ECO:0000313" key="3">
    <source>
        <dbReference type="Proteomes" id="UP000321570"/>
    </source>
</evidence>
<sequence>MMLRLVRTHLSATIINSDEDWRNPLLISVIFLCIHCLIRLILLMLFHLNLRL</sequence>
<keyword evidence="1" id="KW-0472">Membrane</keyword>
<keyword evidence="1" id="KW-1133">Transmembrane helix</keyword>
<evidence type="ECO:0000313" key="2">
    <source>
        <dbReference type="EMBL" id="VUZ55496.1"/>
    </source>
</evidence>
<evidence type="ECO:0000256" key="1">
    <source>
        <dbReference type="SAM" id="Phobius"/>
    </source>
</evidence>
<dbReference type="AlphaFoldDB" id="A0A564Z7S8"/>
<gene>
    <name evidence="2" type="ORF">WMSIL1_LOCUS13263</name>
</gene>